<comment type="caution">
    <text evidence="1">The sequence shown here is derived from an EMBL/GenBank/DDBJ whole genome shotgun (WGS) entry which is preliminary data.</text>
</comment>
<evidence type="ECO:0000313" key="1">
    <source>
        <dbReference type="EMBL" id="MBU3805196.1"/>
    </source>
</evidence>
<evidence type="ECO:0008006" key="3">
    <source>
        <dbReference type="Google" id="ProtNLM"/>
    </source>
</evidence>
<dbReference type="EMBL" id="JAHLFQ010000252">
    <property type="protein sequence ID" value="MBU3805196.1"/>
    <property type="molecule type" value="Genomic_DNA"/>
</dbReference>
<accession>A0A9E2KF10</accession>
<reference evidence="1" key="1">
    <citation type="journal article" date="2021" name="PeerJ">
        <title>Extensive microbial diversity within the chicken gut microbiome revealed by metagenomics and culture.</title>
        <authorList>
            <person name="Gilroy R."/>
            <person name="Ravi A."/>
            <person name="Getino M."/>
            <person name="Pursley I."/>
            <person name="Horton D.L."/>
            <person name="Alikhan N.F."/>
            <person name="Baker D."/>
            <person name="Gharbi K."/>
            <person name="Hall N."/>
            <person name="Watson M."/>
            <person name="Adriaenssens E.M."/>
            <person name="Foster-Nyarko E."/>
            <person name="Jarju S."/>
            <person name="Secka A."/>
            <person name="Antonio M."/>
            <person name="Oren A."/>
            <person name="Chaudhuri R.R."/>
            <person name="La Ragione R."/>
            <person name="Hildebrand F."/>
            <person name="Pallen M.J."/>
        </authorList>
    </citation>
    <scope>NUCLEOTIDE SEQUENCE</scope>
    <source>
        <strain evidence="1">B5-657</strain>
    </source>
</reference>
<dbReference type="Proteomes" id="UP000824229">
    <property type="component" value="Unassembled WGS sequence"/>
</dbReference>
<proteinExistence type="predicted"/>
<name>A0A9E2KF10_9FIRM</name>
<gene>
    <name evidence="1" type="ORF">H9872_10655</name>
</gene>
<organism evidence="1 2">
    <name type="scientific">Candidatus Cellulosilyticum pullistercoris</name>
    <dbReference type="NCBI Taxonomy" id="2838521"/>
    <lineage>
        <taxon>Bacteria</taxon>
        <taxon>Bacillati</taxon>
        <taxon>Bacillota</taxon>
        <taxon>Clostridia</taxon>
        <taxon>Lachnospirales</taxon>
        <taxon>Cellulosilyticaceae</taxon>
        <taxon>Cellulosilyticum</taxon>
    </lineage>
</organism>
<sequence>MKTKYLGILLAIGVIGAGSLTVFAKTNNVETISSNVVENPQVESSSVSNLYDEIKQMIDQKVEAGALTEEEGQALLEYCTQQMREACNNNTQANGCR</sequence>
<evidence type="ECO:0000313" key="2">
    <source>
        <dbReference type="Proteomes" id="UP000824229"/>
    </source>
</evidence>
<reference evidence="1" key="2">
    <citation type="submission" date="2021-04" db="EMBL/GenBank/DDBJ databases">
        <authorList>
            <person name="Gilroy R."/>
        </authorList>
    </citation>
    <scope>NUCLEOTIDE SEQUENCE</scope>
    <source>
        <strain evidence="1">B5-657</strain>
    </source>
</reference>
<dbReference type="AlphaFoldDB" id="A0A9E2KF10"/>
<protein>
    <recommendedName>
        <fullName evidence="3">DUF2680 domain-containing protein</fullName>
    </recommendedName>
</protein>